<organism evidence="2">
    <name type="scientific">Tanacetum cinerariifolium</name>
    <name type="common">Dalmatian daisy</name>
    <name type="synonym">Chrysanthemum cinerariifolium</name>
    <dbReference type="NCBI Taxonomy" id="118510"/>
    <lineage>
        <taxon>Eukaryota</taxon>
        <taxon>Viridiplantae</taxon>
        <taxon>Streptophyta</taxon>
        <taxon>Embryophyta</taxon>
        <taxon>Tracheophyta</taxon>
        <taxon>Spermatophyta</taxon>
        <taxon>Magnoliopsida</taxon>
        <taxon>eudicotyledons</taxon>
        <taxon>Gunneridae</taxon>
        <taxon>Pentapetalae</taxon>
        <taxon>asterids</taxon>
        <taxon>campanulids</taxon>
        <taxon>Asterales</taxon>
        <taxon>Asteraceae</taxon>
        <taxon>Asteroideae</taxon>
        <taxon>Anthemideae</taxon>
        <taxon>Anthemidinae</taxon>
        <taxon>Tanacetum</taxon>
    </lineage>
</organism>
<dbReference type="AlphaFoldDB" id="A0A699GUF8"/>
<accession>A0A699GUF8</accession>
<feature type="region of interest" description="Disordered" evidence="1">
    <location>
        <begin position="220"/>
        <end position="269"/>
    </location>
</feature>
<sequence>MSISGLRKKKLVGMVMYITGKLLRMVESALSCKPAVSSLDDNKIDFGISFDESDDEDWTGNRSPKMNTMYQRHPYLRFEGLEYTDADIAYFEERLGKIYERGVHRVKVFNFGGLNDLMAEGLHGRMLVEHRDAQGQSVRGISSKGDFLGSAPSYIAIKDPMLRLCHRLIVCSVAGRSHAPKKVIATNLFYLMSMDVDSVNILYLLTRYLRRIDSGRKHKELISRDTPRPERQPDDAAGAPEITEGATNVDEDGQAVLAPVQAPQPPAAA</sequence>
<feature type="compositionally biased region" description="Basic and acidic residues" evidence="1">
    <location>
        <begin position="220"/>
        <end position="234"/>
    </location>
</feature>
<protein>
    <submittedName>
        <fullName evidence="2">Uncharacterized protein</fullName>
    </submittedName>
</protein>
<dbReference type="EMBL" id="BKCJ010035805">
    <property type="protein sequence ID" value="GEV83336.1"/>
    <property type="molecule type" value="Genomic_DNA"/>
</dbReference>
<evidence type="ECO:0000313" key="2">
    <source>
        <dbReference type="EMBL" id="GEV83336.1"/>
    </source>
</evidence>
<evidence type="ECO:0000256" key="1">
    <source>
        <dbReference type="SAM" id="MobiDB-lite"/>
    </source>
</evidence>
<name>A0A699GUF8_TANCI</name>
<comment type="caution">
    <text evidence="2">The sequence shown here is derived from an EMBL/GenBank/DDBJ whole genome shotgun (WGS) entry which is preliminary data.</text>
</comment>
<reference evidence="2" key="1">
    <citation type="journal article" date="2019" name="Sci. Rep.">
        <title>Draft genome of Tanacetum cinerariifolium, the natural source of mosquito coil.</title>
        <authorList>
            <person name="Yamashiro T."/>
            <person name="Shiraishi A."/>
            <person name="Satake H."/>
            <person name="Nakayama K."/>
        </authorList>
    </citation>
    <scope>NUCLEOTIDE SEQUENCE</scope>
</reference>
<proteinExistence type="predicted"/>
<gene>
    <name evidence="2" type="ORF">Tci_155313</name>
</gene>